<proteinExistence type="predicted"/>
<reference evidence="2 3" key="1">
    <citation type="journal article" date="2020" name="IScience">
        <title>Genome Sequencing of the Endangered Kingdonia uniflora (Circaeasteraceae, Ranunculales) Reveals Potential Mechanisms of Evolutionary Specialization.</title>
        <authorList>
            <person name="Sun Y."/>
            <person name="Deng T."/>
            <person name="Zhang A."/>
            <person name="Moore M.J."/>
            <person name="Landis J.B."/>
            <person name="Lin N."/>
            <person name="Zhang H."/>
            <person name="Zhang X."/>
            <person name="Huang J."/>
            <person name="Zhang X."/>
            <person name="Sun H."/>
            <person name="Wang H."/>
        </authorList>
    </citation>
    <scope>NUCLEOTIDE SEQUENCE [LARGE SCALE GENOMIC DNA]</scope>
    <source>
        <strain evidence="2">TB1705</strain>
        <tissue evidence="2">Leaf</tissue>
    </source>
</reference>
<keyword evidence="3" id="KW-1185">Reference proteome</keyword>
<dbReference type="EMBL" id="JACGCM010001696">
    <property type="protein sequence ID" value="KAF6151391.1"/>
    <property type="molecule type" value="Genomic_DNA"/>
</dbReference>
<sequence>MLTNVPQSNEPFQTIPTNVPLSNKPFIPQSSIHPSNEPVLTNVLPSNEPMLINVPLSIEPEPIIGQIETSAEFRFEPQPKQVKDLLDFLFKSVTYTQDPYNLSKEFNIGDLY</sequence>
<protein>
    <submittedName>
        <fullName evidence="2">Uncharacterized protein</fullName>
    </submittedName>
</protein>
<dbReference type="Proteomes" id="UP000541444">
    <property type="component" value="Unassembled WGS sequence"/>
</dbReference>
<evidence type="ECO:0000256" key="1">
    <source>
        <dbReference type="SAM" id="MobiDB-lite"/>
    </source>
</evidence>
<feature type="region of interest" description="Disordered" evidence="1">
    <location>
        <begin position="1"/>
        <end position="20"/>
    </location>
</feature>
<dbReference type="AlphaFoldDB" id="A0A7J7M920"/>
<evidence type="ECO:0000313" key="3">
    <source>
        <dbReference type="Proteomes" id="UP000541444"/>
    </source>
</evidence>
<evidence type="ECO:0000313" key="2">
    <source>
        <dbReference type="EMBL" id="KAF6151391.1"/>
    </source>
</evidence>
<gene>
    <name evidence="2" type="ORF">GIB67_012251</name>
</gene>
<comment type="caution">
    <text evidence="2">The sequence shown here is derived from an EMBL/GenBank/DDBJ whole genome shotgun (WGS) entry which is preliminary data.</text>
</comment>
<name>A0A7J7M920_9MAGN</name>
<accession>A0A7J7M920</accession>
<organism evidence="2 3">
    <name type="scientific">Kingdonia uniflora</name>
    <dbReference type="NCBI Taxonomy" id="39325"/>
    <lineage>
        <taxon>Eukaryota</taxon>
        <taxon>Viridiplantae</taxon>
        <taxon>Streptophyta</taxon>
        <taxon>Embryophyta</taxon>
        <taxon>Tracheophyta</taxon>
        <taxon>Spermatophyta</taxon>
        <taxon>Magnoliopsida</taxon>
        <taxon>Ranunculales</taxon>
        <taxon>Circaeasteraceae</taxon>
        <taxon>Kingdonia</taxon>
    </lineage>
</organism>